<dbReference type="Gramene" id="KQJ97161">
    <property type="protein sequence ID" value="KQJ97161"/>
    <property type="gene ID" value="BRADI_3g29116v3"/>
</dbReference>
<dbReference type="InterPro" id="IPR032675">
    <property type="entry name" value="LRR_dom_sf"/>
</dbReference>
<feature type="compositionally biased region" description="Basic residues" evidence="1">
    <location>
        <begin position="1"/>
        <end position="11"/>
    </location>
</feature>
<reference evidence="2 3" key="1">
    <citation type="journal article" date="2010" name="Nature">
        <title>Genome sequencing and analysis of the model grass Brachypodium distachyon.</title>
        <authorList>
            <consortium name="International Brachypodium Initiative"/>
        </authorList>
    </citation>
    <scope>NUCLEOTIDE SEQUENCE [LARGE SCALE GENOMIC DNA]</scope>
    <source>
        <strain evidence="2 3">Bd21</strain>
    </source>
</reference>
<accession>A0A0Q3Q674</accession>
<reference evidence="3" key="3">
    <citation type="submission" date="2018-08" db="UniProtKB">
        <authorList>
            <consortium name="EnsemblPlants"/>
        </authorList>
    </citation>
    <scope>IDENTIFICATION</scope>
    <source>
        <strain evidence="3">cv. Bd21</strain>
    </source>
</reference>
<evidence type="ECO:0000313" key="3">
    <source>
        <dbReference type="EnsemblPlants" id="KQJ97161"/>
    </source>
</evidence>
<feature type="compositionally biased region" description="Basic residues" evidence="1">
    <location>
        <begin position="61"/>
        <end position="77"/>
    </location>
</feature>
<evidence type="ECO:0000256" key="1">
    <source>
        <dbReference type="SAM" id="MobiDB-lite"/>
    </source>
</evidence>
<feature type="region of interest" description="Disordered" evidence="1">
    <location>
        <begin position="1"/>
        <end position="225"/>
    </location>
</feature>
<dbReference type="SUPFAM" id="SSF52058">
    <property type="entry name" value="L domain-like"/>
    <property type="match status" value="1"/>
</dbReference>
<sequence length="436" mass="46969">MPSRRKRRPRKPSSLTPTTSRTRANRAIAESEQRQPHHSDRRRSSPNRPNATRQTTPGHRPGLRNRPTHWIRPRHPGHTISGTGQQGQARQAQIGPAPSRTAAQTPPTRSWLAKPRSGPQHRRRQRATAPAPTAPPQWPPHSSVPQSAVASSRRPLLRTAHARASTCRRPHAATHTPHAKLPPPHGTGSDGNLFGSGRRFGVASHHGTRNRLRETSIANEDPAAAIPARALPGGGEGTKEGACPEKAVPTRWATLGDSWAKQAGAADLVEEEVGESRTKIVEREKDNRDRERAQGLQRRTGSGSAAQDPAWRLVEADVIGSSGQHLEGVGTVMSLAAWWRSISGVGAPLQHRRLGKKGWCGIRREGVGRPLALRVIDLFANRLADALPSSSSCAAMLQDLSLAAKSFIGALPAALFGLAGLQKLPFASNGLTGRQK</sequence>
<dbReference type="Proteomes" id="UP000008810">
    <property type="component" value="Chromosome 3"/>
</dbReference>
<feature type="region of interest" description="Disordered" evidence="1">
    <location>
        <begin position="266"/>
        <end position="307"/>
    </location>
</feature>
<reference evidence="2" key="2">
    <citation type="submission" date="2017-06" db="EMBL/GenBank/DDBJ databases">
        <title>WGS assembly of Brachypodium distachyon.</title>
        <authorList>
            <consortium name="The International Brachypodium Initiative"/>
            <person name="Lucas S."/>
            <person name="Harmon-Smith M."/>
            <person name="Lail K."/>
            <person name="Tice H."/>
            <person name="Grimwood J."/>
            <person name="Bruce D."/>
            <person name="Barry K."/>
            <person name="Shu S."/>
            <person name="Lindquist E."/>
            <person name="Wang M."/>
            <person name="Pitluck S."/>
            <person name="Vogel J.P."/>
            <person name="Garvin D.F."/>
            <person name="Mockler T.C."/>
            <person name="Schmutz J."/>
            <person name="Rokhsar D."/>
            <person name="Bevan M.W."/>
        </authorList>
    </citation>
    <scope>NUCLEOTIDE SEQUENCE</scope>
    <source>
        <strain evidence="2">Bd21</strain>
    </source>
</reference>
<keyword evidence="4" id="KW-1185">Reference proteome</keyword>
<name>A0A0Q3Q674_BRADI</name>
<evidence type="ECO:0000313" key="2">
    <source>
        <dbReference type="EMBL" id="KQJ97161.1"/>
    </source>
</evidence>
<dbReference type="InParanoid" id="A0A0Q3Q674"/>
<evidence type="ECO:0000313" key="4">
    <source>
        <dbReference type="Proteomes" id="UP000008810"/>
    </source>
</evidence>
<dbReference type="AlphaFoldDB" id="A0A0Q3Q674"/>
<feature type="compositionally biased region" description="Low complexity" evidence="1">
    <location>
        <begin position="86"/>
        <end position="97"/>
    </location>
</feature>
<gene>
    <name evidence="2" type="ORF">BRADI_3g29116v3</name>
</gene>
<feature type="compositionally biased region" description="Basic and acidic residues" evidence="1">
    <location>
        <begin position="29"/>
        <end position="38"/>
    </location>
</feature>
<dbReference type="Gene3D" id="3.80.10.10">
    <property type="entry name" value="Ribonuclease Inhibitor"/>
    <property type="match status" value="1"/>
</dbReference>
<feature type="compositionally biased region" description="Low complexity" evidence="1">
    <location>
        <begin position="12"/>
        <end position="22"/>
    </location>
</feature>
<organism evidence="2">
    <name type="scientific">Brachypodium distachyon</name>
    <name type="common">Purple false brome</name>
    <name type="synonym">Trachynia distachya</name>
    <dbReference type="NCBI Taxonomy" id="15368"/>
    <lineage>
        <taxon>Eukaryota</taxon>
        <taxon>Viridiplantae</taxon>
        <taxon>Streptophyta</taxon>
        <taxon>Embryophyta</taxon>
        <taxon>Tracheophyta</taxon>
        <taxon>Spermatophyta</taxon>
        <taxon>Magnoliopsida</taxon>
        <taxon>Liliopsida</taxon>
        <taxon>Poales</taxon>
        <taxon>Poaceae</taxon>
        <taxon>BOP clade</taxon>
        <taxon>Pooideae</taxon>
        <taxon>Stipodae</taxon>
        <taxon>Brachypodieae</taxon>
        <taxon>Brachypodium</taxon>
    </lineage>
</organism>
<protein>
    <submittedName>
        <fullName evidence="2 3">Uncharacterized protein</fullName>
    </submittedName>
</protein>
<dbReference type="EMBL" id="CM000882">
    <property type="protein sequence ID" value="KQJ97161.1"/>
    <property type="molecule type" value="Genomic_DNA"/>
</dbReference>
<dbReference type="EnsemblPlants" id="KQJ97161">
    <property type="protein sequence ID" value="KQJ97161"/>
    <property type="gene ID" value="BRADI_3g29116v3"/>
</dbReference>
<proteinExistence type="predicted"/>
<feature type="compositionally biased region" description="Basic and acidic residues" evidence="1">
    <location>
        <begin position="274"/>
        <end position="293"/>
    </location>
</feature>